<name>A0A9D1KJX3_9FIRM</name>
<gene>
    <name evidence="1" type="ORF">IAC39_01885</name>
</gene>
<dbReference type="Proteomes" id="UP000824136">
    <property type="component" value="Unassembled WGS sequence"/>
</dbReference>
<evidence type="ECO:0000313" key="1">
    <source>
        <dbReference type="EMBL" id="HIT58461.1"/>
    </source>
</evidence>
<organism evidence="1 2">
    <name type="scientific">Candidatus Faeciplasma pullistercoris</name>
    <dbReference type="NCBI Taxonomy" id="2840800"/>
    <lineage>
        <taxon>Bacteria</taxon>
        <taxon>Bacillati</taxon>
        <taxon>Bacillota</taxon>
        <taxon>Clostridia</taxon>
        <taxon>Eubacteriales</taxon>
        <taxon>Oscillospiraceae</taxon>
        <taxon>Oscillospiraceae incertae sedis</taxon>
        <taxon>Candidatus Faeciplasma</taxon>
    </lineage>
</organism>
<evidence type="ECO:0000313" key="2">
    <source>
        <dbReference type="Proteomes" id="UP000824136"/>
    </source>
</evidence>
<comment type="caution">
    <text evidence="1">The sequence shown here is derived from an EMBL/GenBank/DDBJ whole genome shotgun (WGS) entry which is preliminary data.</text>
</comment>
<sequence length="204" mass="24050">MAIRNFKYTPEDVDCRYCTEFIHGRCRAQKCSWMKERVEAGVITYQEAVREAFDERSPYRFRVQFVLSFYNKFFWKDEAHFRRFERLQAILGYYKKRNTEAYYAALYLLSSDEELLVRAIDCFTKKQINFSLYNTRNISPERYALYKIAKSLYTDSAEVGVDELADPELVSTESFHLVVNAMLIYRYGLSALSLKSEDGGYGAF</sequence>
<proteinExistence type="predicted"/>
<dbReference type="EMBL" id="DVLL01000009">
    <property type="protein sequence ID" value="HIT58461.1"/>
    <property type="molecule type" value="Genomic_DNA"/>
</dbReference>
<reference evidence="1" key="2">
    <citation type="journal article" date="2021" name="PeerJ">
        <title>Extensive microbial diversity within the chicken gut microbiome revealed by metagenomics and culture.</title>
        <authorList>
            <person name="Gilroy R."/>
            <person name="Ravi A."/>
            <person name="Getino M."/>
            <person name="Pursley I."/>
            <person name="Horton D.L."/>
            <person name="Alikhan N.F."/>
            <person name="Baker D."/>
            <person name="Gharbi K."/>
            <person name="Hall N."/>
            <person name="Watson M."/>
            <person name="Adriaenssens E.M."/>
            <person name="Foster-Nyarko E."/>
            <person name="Jarju S."/>
            <person name="Secka A."/>
            <person name="Antonio M."/>
            <person name="Oren A."/>
            <person name="Chaudhuri R.R."/>
            <person name="La Ragione R."/>
            <person name="Hildebrand F."/>
            <person name="Pallen M.J."/>
        </authorList>
    </citation>
    <scope>NUCLEOTIDE SEQUENCE</scope>
    <source>
        <strain evidence="1">CHK33-4379</strain>
    </source>
</reference>
<accession>A0A9D1KJX3</accession>
<protein>
    <submittedName>
        <fullName evidence="1">Uncharacterized protein</fullName>
    </submittedName>
</protein>
<reference evidence="1" key="1">
    <citation type="submission" date="2020-10" db="EMBL/GenBank/DDBJ databases">
        <authorList>
            <person name="Gilroy R."/>
        </authorList>
    </citation>
    <scope>NUCLEOTIDE SEQUENCE</scope>
    <source>
        <strain evidence="1">CHK33-4379</strain>
    </source>
</reference>
<dbReference type="AlphaFoldDB" id="A0A9D1KJX3"/>